<keyword evidence="3" id="KW-1185">Reference proteome</keyword>
<comment type="caution">
    <text evidence="2">The sequence shown here is derived from an EMBL/GenBank/DDBJ whole genome shotgun (WGS) entry which is preliminary data.</text>
</comment>
<dbReference type="EMBL" id="JACMSC010000011">
    <property type="protein sequence ID" value="KAG6498958.1"/>
    <property type="molecule type" value="Genomic_DNA"/>
</dbReference>
<dbReference type="PANTHER" id="PTHR23329:SF1">
    <property type="entry name" value="TUFTELIN-INTERACTING PROTEIN 11"/>
    <property type="match status" value="1"/>
</dbReference>
<gene>
    <name evidence="2" type="ORF">ZIOFF_038711</name>
</gene>
<feature type="compositionally biased region" description="Basic and acidic residues" evidence="1">
    <location>
        <begin position="19"/>
        <end position="30"/>
    </location>
</feature>
<dbReference type="PANTHER" id="PTHR23329">
    <property type="entry name" value="TUFTELIN-INTERACTING PROTEIN 11-RELATED"/>
    <property type="match status" value="1"/>
</dbReference>
<evidence type="ECO:0000256" key="1">
    <source>
        <dbReference type="SAM" id="MobiDB-lite"/>
    </source>
</evidence>
<evidence type="ECO:0000313" key="2">
    <source>
        <dbReference type="EMBL" id="KAG6498958.1"/>
    </source>
</evidence>
<evidence type="ECO:0000313" key="3">
    <source>
        <dbReference type="Proteomes" id="UP000734854"/>
    </source>
</evidence>
<accession>A0A8J5G9M9</accession>
<organism evidence="2 3">
    <name type="scientific">Zingiber officinale</name>
    <name type="common">Ginger</name>
    <name type="synonym">Amomum zingiber</name>
    <dbReference type="NCBI Taxonomy" id="94328"/>
    <lineage>
        <taxon>Eukaryota</taxon>
        <taxon>Viridiplantae</taxon>
        <taxon>Streptophyta</taxon>
        <taxon>Embryophyta</taxon>
        <taxon>Tracheophyta</taxon>
        <taxon>Spermatophyta</taxon>
        <taxon>Magnoliopsida</taxon>
        <taxon>Liliopsida</taxon>
        <taxon>Zingiberales</taxon>
        <taxon>Zingiberaceae</taxon>
        <taxon>Zingiber</taxon>
    </lineage>
</organism>
<reference evidence="2 3" key="1">
    <citation type="submission" date="2020-08" db="EMBL/GenBank/DDBJ databases">
        <title>Plant Genome Project.</title>
        <authorList>
            <person name="Zhang R.-G."/>
        </authorList>
    </citation>
    <scope>NUCLEOTIDE SEQUENCE [LARGE SCALE GENOMIC DNA]</scope>
    <source>
        <tissue evidence="2">Rhizome</tissue>
    </source>
</reference>
<dbReference type="AlphaFoldDB" id="A0A8J5G9M9"/>
<dbReference type="GO" id="GO:0000390">
    <property type="term" value="P:spliceosomal complex disassembly"/>
    <property type="evidence" value="ECO:0007669"/>
    <property type="project" value="InterPro"/>
</dbReference>
<dbReference type="Proteomes" id="UP000734854">
    <property type="component" value="Unassembled WGS sequence"/>
</dbReference>
<sequence length="209" mass="23965">MISKPVQFVSTGTVMPSQEIKRDPREEGDRSAGVPNSGQGLGYGLGFQSSRKETEGVVDEDEDLFLPMAFGRKIKKRGTTPREGERVGEGGIEVWQEAFWEKRCIWRRRHREGRDGIVLSWVVFSELGIMLSPWKDVLDEARWEHLMWYIGWKCLLHAKLLSNERIRFLLSLGLDTMNQAVEGVEVVQPGARENVSFLRATEERQFEAQ</sequence>
<proteinExistence type="predicted"/>
<protein>
    <submittedName>
        <fullName evidence="2">Uncharacterized protein</fullName>
    </submittedName>
</protein>
<name>A0A8J5G9M9_ZINOF</name>
<dbReference type="InterPro" id="IPR045211">
    <property type="entry name" value="TFP11/STIP/Ntr1"/>
</dbReference>
<feature type="region of interest" description="Disordered" evidence="1">
    <location>
        <begin position="1"/>
        <end position="45"/>
    </location>
</feature>
<dbReference type="GO" id="GO:0071008">
    <property type="term" value="C:U2-type post-mRNA release spliceosomal complex"/>
    <property type="evidence" value="ECO:0007669"/>
    <property type="project" value="TreeGrafter"/>
</dbReference>